<comment type="caution">
    <text evidence="5">The sequence shown here is derived from an EMBL/GenBank/DDBJ whole genome shotgun (WGS) entry which is preliminary data.</text>
</comment>
<evidence type="ECO:0000256" key="2">
    <source>
        <dbReference type="ARBA" id="ARBA00023315"/>
    </source>
</evidence>
<keyword evidence="3" id="KW-0472">Membrane</keyword>
<sequence length="216" mass="24878">MLSRRRRSARQAYNFIYFLANFYYHFLLGTKIKGKIKLKEKKLILVANHRSFNDPPLIGTFAYSFRRSFDVYILAKKDLFQIHPFFTKILKLLHAIPLDRTGMDATAIKLALEALEKENYLVIFPEGTRNKTDQLLEGKSGVGYIALKSGAKIVPIFLKNTDKPFLRQLLRLDRIELIVGEPIILPQLSANSKNSKIVTSIIMKELERLKDEDSCC</sequence>
<evidence type="ECO:0000259" key="4">
    <source>
        <dbReference type="SMART" id="SM00563"/>
    </source>
</evidence>
<organism evidence="5">
    <name type="scientific">candidate division WOR-3 bacterium</name>
    <dbReference type="NCBI Taxonomy" id="2052148"/>
    <lineage>
        <taxon>Bacteria</taxon>
        <taxon>Bacteria division WOR-3</taxon>
    </lineage>
</organism>
<reference evidence="5" key="1">
    <citation type="journal article" date="2020" name="mSystems">
        <title>Genome- and Community-Level Interaction Insights into Carbon Utilization and Element Cycling Functions of Hydrothermarchaeota in Hydrothermal Sediment.</title>
        <authorList>
            <person name="Zhou Z."/>
            <person name="Liu Y."/>
            <person name="Xu W."/>
            <person name="Pan J."/>
            <person name="Luo Z.H."/>
            <person name="Li M."/>
        </authorList>
    </citation>
    <scope>NUCLEOTIDE SEQUENCE [LARGE SCALE GENOMIC DNA]</scope>
    <source>
        <strain evidence="5">SpSt-464</strain>
    </source>
</reference>
<dbReference type="SMART" id="SM00563">
    <property type="entry name" value="PlsC"/>
    <property type="match status" value="1"/>
</dbReference>
<dbReference type="InterPro" id="IPR002123">
    <property type="entry name" value="Plipid/glycerol_acylTrfase"/>
</dbReference>
<keyword evidence="2 5" id="KW-0012">Acyltransferase</keyword>
<keyword evidence="3" id="KW-0812">Transmembrane</keyword>
<dbReference type="GO" id="GO:0006654">
    <property type="term" value="P:phosphatidic acid biosynthetic process"/>
    <property type="evidence" value="ECO:0007669"/>
    <property type="project" value="TreeGrafter"/>
</dbReference>
<protein>
    <submittedName>
        <fullName evidence="5">1-acyl-sn-glycerol-3-phosphate acyltransferase</fullName>
    </submittedName>
</protein>
<accession>A0A7C3NA33</accession>
<proteinExistence type="predicted"/>
<keyword evidence="1 5" id="KW-0808">Transferase</keyword>
<evidence type="ECO:0000256" key="3">
    <source>
        <dbReference type="SAM" id="Phobius"/>
    </source>
</evidence>
<dbReference type="CDD" id="cd07989">
    <property type="entry name" value="LPLAT_AGPAT-like"/>
    <property type="match status" value="1"/>
</dbReference>
<name>A0A7C3NA33_UNCW3</name>
<feature type="transmembrane region" description="Helical" evidence="3">
    <location>
        <begin position="12"/>
        <end position="29"/>
    </location>
</feature>
<keyword evidence="3" id="KW-1133">Transmembrane helix</keyword>
<dbReference type="SUPFAM" id="SSF69593">
    <property type="entry name" value="Glycerol-3-phosphate (1)-acyltransferase"/>
    <property type="match status" value="1"/>
</dbReference>
<dbReference type="GO" id="GO:0003841">
    <property type="term" value="F:1-acylglycerol-3-phosphate O-acyltransferase activity"/>
    <property type="evidence" value="ECO:0007669"/>
    <property type="project" value="TreeGrafter"/>
</dbReference>
<dbReference type="EMBL" id="DSTT01000005">
    <property type="protein sequence ID" value="HFK23801.1"/>
    <property type="molecule type" value="Genomic_DNA"/>
</dbReference>
<feature type="domain" description="Phospholipid/glycerol acyltransferase" evidence="4">
    <location>
        <begin position="43"/>
        <end position="161"/>
    </location>
</feature>
<evidence type="ECO:0000313" key="5">
    <source>
        <dbReference type="EMBL" id="HFK23801.1"/>
    </source>
</evidence>
<dbReference type="Pfam" id="PF01553">
    <property type="entry name" value="Acyltransferase"/>
    <property type="match status" value="1"/>
</dbReference>
<evidence type="ECO:0000256" key="1">
    <source>
        <dbReference type="ARBA" id="ARBA00022679"/>
    </source>
</evidence>
<dbReference type="PANTHER" id="PTHR10434:SF11">
    <property type="entry name" value="1-ACYL-SN-GLYCEROL-3-PHOSPHATE ACYLTRANSFERASE"/>
    <property type="match status" value="1"/>
</dbReference>
<gene>
    <name evidence="5" type="ORF">ENS15_04025</name>
</gene>
<dbReference type="AlphaFoldDB" id="A0A7C3NA33"/>
<dbReference type="PANTHER" id="PTHR10434">
    <property type="entry name" value="1-ACYL-SN-GLYCEROL-3-PHOSPHATE ACYLTRANSFERASE"/>
    <property type="match status" value="1"/>
</dbReference>